<proteinExistence type="predicted"/>
<evidence type="ECO:0000256" key="2">
    <source>
        <dbReference type="SAM" id="Phobius"/>
    </source>
</evidence>
<evidence type="ECO:0000256" key="1">
    <source>
        <dbReference type="SAM" id="MobiDB-lite"/>
    </source>
</evidence>
<feature type="compositionally biased region" description="Polar residues" evidence="1">
    <location>
        <begin position="714"/>
        <end position="724"/>
    </location>
</feature>
<dbReference type="PANTHER" id="PTHR35152:SF1">
    <property type="entry name" value="DOMAIN SIGNALLING PROTEIN, PUTATIVE (AFU_ORTHOLOGUE AFUA_5G11310)-RELATED"/>
    <property type="match status" value="1"/>
</dbReference>
<dbReference type="Proteomes" id="UP001408356">
    <property type="component" value="Unassembled WGS sequence"/>
</dbReference>
<feature type="transmembrane region" description="Helical" evidence="2">
    <location>
        <begin position="196"/>
        <end position="217"/>
    </location>
</feature>
<reference evidence="4 5" key="1">
    <citation type="journal article" date="2024" name="J. Plant Pathol.">
        <title>Sequence and assembly of the genome of Seiridium unicorne, isolate CBS 538.82, causal agent of cypress canker disease.</title>
        <authorList>
            <person name="Scali E."/>
            <person name="Rocca G.D."/>
            <person name="Danti R."/>
            <person name="Garbelotto M."/>
            <person name="Barberini S."/>
            <person name="Baroncelli R."/>
            <person name="Emiliani G."/>
        </authorList>
    </citation>
    <scope>NUCLEOTIDE SEQUENCE [LARGE SCALE GENOMIC DNA]</scope>
    <source>
        <strain evidence="4 5">BM-138-508</strain>
    </source>
</reference>
<feature type="transmembrane region" description="Helical" evidence="2">
    <location>
        <begin position="20"/>
        <end position="41"/>
    </location>
</feature>
<dbReference type="PANTHER" id="PTHR35152">
    <property type="entry name" value="DOMAIN SIGNALLING PROTEIN, PUTATIVE (AFU_ORTHOLOGUE AFUA_5G11310)-RELATED"/>
    <property type="match status" value="1"/>
</dbReference>
<feature type="domain" description="MHYT" evidence="3">
    <location>
        <begin position="21"/>
        <end position="220"/>
    </location>
</feature>
<name>A0ABR2VE82_9PEZI</name>
<keyword evidence="2" id="KW-0472">Membrane</keyword>
<organism evidence="4 5">
    <name type="scientific">Seiridium unicorne</name>
    <dbReference type="NCBI Taxonomy" id="138068"/>
    <lineage>
        <taxon>Eukaryota</taxon>
        <taxon>Fungi</taxon>
        <taxon>Dikarya</taxon>
        <taxon>Ascomycota</taxon>
        <taxon>Pezizomycotina</taxon>
        <taxon>Sordariomycetes</taxon>
        <taxon>Xylariomycetidae</taxon>
        <taxon>Amphisphaeriales</taxon>
        <taxon>Sporocadaceae</taxon>
        <taxon>Seiridium</taxon>
    </lineage>
</organism>
<dbReference type="Pfam" id="PF03707">
    <property type="entry name" value="MHYT"/>
    <property type="match status" value="1"/>
</dbReference>
<keyword evidence="5" id="KW-1185">Reference proteome</keyword>
<feature type="region of interest" description="Disordered" evidence="1">
    <location>
        <begin position="696"/>
        <end position="745"/>
    </location>
</feature>
<feature type="transmembrane region" description="Helical" evidence="2">
    <location>
        <begin position="237"/>
        <end position="260"/>
    </location>
</feature>
<sequence>MMTAMDDLFARYTGQTVPVSFNVGFAALSYVVSLLGAGSTLELINRRTSLKGLYNHFLLVGAAISMGGISIWSMHFIANRAIILLDGEPEVQIAYNTGITAASFFVPILVLLLAFIAVNSSNEIKWWRVVFSGSLSGGAICGMHYLGDAAISNYHCVYTTANVVGAAAIAGVASTVALSLFFVFRAAWTNSWLRRAGCMVILAGAVSGMHWCASLGTDYVLLESAIGDTESGSRNTTTVVVVCLAAAASLILVVVAVLSARTMRGYAIKAQQVVLAVAVFDKHGRILVNPDGLLPSEKVTETFPQKSHDDVFTTAHPVFHWMYRASRNWSSISTLLPWMMTHLDSLPRTTRGARYGTRLFEENGQLVENHDIIFRELFCLAAETLASRMTENIQDIGRLWGEIFHTGTEANTAARMSETFDVATRPTRKIDEMKDPGQLERGLHQRPDGYGRGLLMFLVRRIESQNGISRLEAAGYRFAETHRVVDIIKSTMQIKTRHLEEKLREMSGHSEPDGILEPGVHVGLFAVRARVDKFGFDVMVDTETRSTLPTRKLPYRKLEQWQKDILAQVEGLPIQTLLIRLAMIQEGSPRELEFASQLRSAVARLRGDIDDTAVDSAMLSSKVVEVPCLPFDNTQPTATCSLITLQVVLDINSKIDKRKCDFIPLQFFKVHQMVHDNSAHHAAFSRALHREMSSIMTFDPSPQPTYKPGKRTLSHSSSTVNLTRPQDGHSSQSQSSGRASPVFDEPELTKPSLFGGIMVSQEIAIEVAEAKPEKKDASLSSRLHLHPSRTKGILRKTSTKLRSVDTGGGKQSSTIEMIRVKTPTTAILNGTNFDYNVEAFEKDQEVTTFVDELFALCVESIRQ</sequence>
<feature type="transmembrane region" description="Helical" evidence="2">
    <location>
        <begin position="93"/>
        <end position="117"/>
    </location>
</feature>
<protein>
    <recommendedName>
        <fullName evidence="3">MHYT domain-containing protein</fullName>
    </recommendedName>
</protein>
<evidence type="ECO:0000259" key="3">
    <source>
        <dbReference type="PROSITE" id="PS50924"/>
    </source>
</evidence>
<keyword evidence="2" id="KW-0812">Transmembrane</keyword>
<keyword evidence="2" id="KW-1133">Transmembrane helix</keyword>
<feature type="transmembrane region" description="Helical" evidence="2">
    <location>
        <begin position="159"/>
        <end position="184"/>
    </location>
</feature>
<accession>A0ABR2VE82</accession>
<feature type="transmembrane region" description="Helical" evidence="2">
    <location>
        <begin position="129"/>
        <end position="147"/>
    </location>
</feature>
<comment type="caution">
    <text evidence="4">The sequence shown here is derived from an EMBL/GenBank/DDBJ whole genome shotgun (WGS) entry which is preliminary data.</text>
</comment>
<evidence type="ECO:0000313" key="5">
    <source>
        <dbReference type="Proteomes" id="UP001408356"/>
    </source>
</evidence>
<gene>
    <name evidence="4" type="ORF">SUNI508_13474</name>
</gene>
<evidence type="ECO:0000313" key="4">
    <source>
        <dbReference type="EMBL" id="KAK9424755.1"/>
    </source>
</evidence>
<dbReference type="EMBL" id="JARVKF010000032">
    <property type="protein sequence ID" value="KAK9424755.1"/>
    <property type="molecule type" value="Genomic_DNA"/>
</dbReference>
<dbReference type="PROSITE" id="PS50924">
    <property type="entry name" value="MHYT"/>
    <property type="match status" value="1"/>
</dbReference>
<dbReference type="InterPro" id="IPR005330">
    <property type="entry name" value="MHYT_dom"/>
</dbReference>
<feature type="transmembrane region" description="Helical" evidence="2">
    <location>
        <begin position="53"/>
        <end position="73"/>
    </location>
</feature>